<sequence length="171" mass="19611">MYVSVTPSTRKTAFSLRWFAMVCRPAVEIYAGKWFRGGFATKGKLSNRWKTASLSSCPHMQTHQTHQAFQAHLALRLKMAGVYVRRALPHCHDDLRLEISSGYMGQRSVAGYTLEFRTLAAELNWTWDVLRMAFVNGLSECMKAKLAFFRDEPTNFNNLINLTRSTDARRL</sequence>
<dbReference type="EMBL" id="CM041531">
    <property type="protein sequence ID" value="KAI3377252.1"/>
    <property type="molecule type" value="Genomic_DNA"/>
</dbReference>
<name>A0ACB8XB51_9TELE</name>
<accession>A0ACB8XB51</accession>
<comment type="caution">
    <text evidence="1">The sequence shown here is derived from an EMBL/GenBank/DDBJ whole genome shotgun (WGS) entry which is preliminary data.</text>
</comment>
<proteinExistence type="predicted"/>
<protein>
    <submittedName>
        <fullName evidence="1">Uncharacterized protein</fullName>
    </submittedName>
</protein>
<evidence type="ECO:0000313" key="2">
    <source>
        <dbReference type="Proteomes" id="UP000831701"/>
    </source>
</evidence>
<gene>
    <name evidence="1" type="ORF">L3Q82_009156</name>
</gene>
<dbReference type="Proteomes" id="UP000831701">
    <property type="component" value="Chromosome 1"/>
</dbReference>
<reference evidence="1" key="1">
    <citation type="submission" date="2022-04" db="EMBL/GenBank/DDBJ databases">
        <title>Jade perch genome.</title>
        <authorList>
            <person name="Chao B."/>
        </authorList>
    </citation>
    <scope>NUCLEOTIDE SEQUENCE</scope>
    <source>
        <strain evidence="1">CB-2022</strain>
    </source>
</reference>
<keyword evidence="2" id="KW-1185">Reference proteome</keyword>
<evidence type="ECO:0000313" key="1">
    <source>
        <dbReference type="EMBL" id="KAI3377252.1"/>
    </source>
</evidence>
<organism evidence="1 2">
    <name type="scientific">Scortum barcoo</name>
    <name type="common">barcoo grunter</name>
    <dbReference type="NCBI Taxonomy" id="214431"/>
    <lineage>
        <taxon>Eukaryota</taxon>
        <taxon>Metazoa</taxon>
        <taxon>Chordata</taxon>
        <taxon>Craniata</taxon>
        <taxon>Vertebrata</taxon>
        <taxon>Euteleostomi</taxon>
        <taxon>Actinopterygii</taxon>
        <taxon>Neopterygii</taxon>
        <taxon>Teleostei</taxon>
        <taxon>Neoteleostei</taxon>
        <taxon>Acanthomorphata</taxon>
        <taxon>Eupercaria</taxon>
        <taxon>Centrarchiformes</taxon>
        <taxon>Terapontoidei</taxon>
        <taxon>Terapontidae</taxon>
        <taxon>Scortum</taxon>
    </lineage>
</organism>